<dbReference type="Gene3D" id="2.40.50.140">
    <property type="entry name" value="Nucleic acid-binding proteins"/>
    <property type="match status" value="1"/>
</dbReference>
<dbReference type="GO" id="GO:0006260">
    <property type="term" value="P:DNA replication"/>
    <property type="evidence" value="ECO:0007669"/>
    <property type="project" value="InterPro"/>
</dbReference>
<dbReference type="InterPro" id="IPR012340">
    <property type="entry name" value="NA-bd_OB-fold"/>
</dbReference>
<dbReference type="NCBIfam" id="TIGR00621">
    <property type="entry name" value="ssb"/>
    <property type="match status" value="1"/>
</dbReference>
<evidence type="ECO:0000256" key="1">
    <source>
        <dbReference type="ARBA" id="ARBA00023125"/>
    </source>
</evidence>
<dbReference type="CDD" id="cd04496">
    <property type="entry name" value="SSB_OBF"/>
    <property type="match status" value="1"/>
</dbReference>
<proteinExistence type="inferred from homology"/>
<dbReference type="Pfam" id="PF00436">
    <property type="entry name" value="SSB"/>
    <property type="match status" value="1"/>
</dbReference>
<dbReference type="GO" id="GO:0009295">
    <property type="term" value="C:nucleoid"/>
    <property type="evidence" value="ECO:0007669"/>
    <property type="project" value="TreeGrafter"/>
</dbReference>
<dbReference type="PIRSF" id="PIRSF002070">
    <property type="entry name" value="SSB"/>
    <property type="match status" value="1"/>
</dbReference>
<organism evidence="2">
    <name type="scientific">viral metagenome</name>
    <dbReference type="NCBI Taxonomy" id="1070528"/>
    <lineage>
        <taxon>unclassified sequences</taxon>
        <taxon>metagenomes</taxon>
        <taxon>organismal metagenomes</taxon>
    </lineage>
</organism>
<reference evidence="2" key="1">
    <citation type="submission" date="2020-03" db="EMBL/GenBank/DDBJ databases">
        <title>The deep terrestrial virosphere.</title>
        <authorList>
            <person name="Holmfeldt K."/>
            <person name="Nilsson E."/>
            <person name="Simone D."/>
            <person name="Lopez-Fernandez M."/>
            <person name="Wu X."/>
            <person name="de Brujin I."/>
            <person name="Lundin D."/>
            <person name="Andersson A."/>
            <person name="Bertilsson S."/>
            <person name="Dopson M."/>
        </authorList>
    </citation>
    <scope>NUCLEOTIDE SEQUENCE</scope>
    <source>
        <strain evidence="2">MM415B03384</strain>
    </source>
</reference>
<gene>
    <name evidence="2" type="ORF">MM415B03384_0007</name>
</gene>
<dbReference type="AlphaFoldDB" id="A0A6M3LDS3"/>
<dbReference type="GO" id="GO:0003697">
    <property type="term" value="F:single-stranded DNA binding"/>
    <property type="evidence" value="ECO:0007669"/>
    <property type="project" value="InterPro"/>
</dbReference>
<dbReference type="SUPFAM" id="SSF50249">
    <property type="entry name" value="Nucleic acid-binding proteins"/>
    <property type="match status" value="1"/>
</dbReference>
<dbReference type="PANTHER" id="PTHR10302:SF27">
    <property type="entry name" value="SINGLE-STRANDED DNA-BINDING PROTEIN"/>
    <property type="match status" value="1"/>
</dbReference>
<name>A0A6M3LDS3_9ZZZZ</name>
<dbReference type="HAMAP" id="MF_00984">
    <property type="entry name" value="SSB"/>
    <property type="match status" value="1"/>
</dbReference>
<evidence type="ECO:0000313" key="2">
    <source>
        <dbReference type="EMBL" id="QJA91351.1"/>
    </source>
</evidence>
<dbReference type="PANTHER" id="PTHR10302">
    <property type="entry name" value="SINGLE-STRANDED DNA-BINDING PROTEIN"/>
    <property type="match status" value="1"/>
</dbReference>
<sequence length="123" mass="13945">MASLNKVQIIGNLGTSVEMRFTPNGKPVTSFAVACNDKRGETEHTEWFNVVAWNKLAETCNQYLSKGRQVYVEGRQHTRTWTGNDDKPHYKVELIAEKVVFLGKKSERTEANEPGIDESEIPF</sequence>
<dbReference type="PROSITE" id="PS50935">
    <property type="entry name" value="SSB"/>
    <property type="match status" value="1"/>
</dbReference>
<keyword evidence="1 2" id="KW-0238">DNA-binding</keyword>
<dbReference type="InterPro" id="IPR011344">
    <property type="entry name" value="ssDNA-bd"/>
</dbReference>
<dbReference type="EMBL" id="MT142981">
    <property type="protein sequence ID" value="QJA91351.1"/>
    <property type="molecule type" value="Genomic_DNA"/>
</dbReference>
<protein>
    <submittedName>
        <fullName evidence="2">Putative single-stranded DNA-binding protein</fullName>
    </submittedName>
</protein>
<dbReference type="InterPro" id="IPR000424">
    <property type="entry name" value="Primosome_PriB/ssb"/>
</dbReference>
<accession>A0A6M3LDS3</accession>